<feature type="domain" description="Amino acid permease/ SLC12A" evidence="7">
    <location>
        <begin position="27"/>
        <end position="93"/>
    </location>
</feature>
<gene>
    <name evidence="8" type="ORF">LTRI10_LOCUS23771</name>
</gene>
<evidence type="ECO:0000256" key="2">
    <source>
        <dbReference type="ARBA" id="ARBA00008572"/>
    </source>
</evidence>
<organism evidence="8 9">
    <name type="scientific">Linum trigynum</name>
    <dbReference type="NCBI Taxonomy" id="586398"/>
    <lineage>
        <taxon>Eukaryota</taxon>
        <taxon>Viridiplantae</taxon>
        <taxon>Streptophyta</taxon>
        <taxon>Embryophyta</taxon>
        <taxon>Tracheophyta</taxon>
        <taxon>Spermatophyta</taxon>
        <taxon>Magnoliopsida</taxon>
        <taxon>eudicotyledons</taxon>
        <taxon>Gunneridae</taxon>
        <taxon>Pentapetalae</taxon>
        <taxon>rosids</taxon>
        <taxon>fabids</taxon>
        <taxon>Malpighiales</taxon>
        <taxon>Linaceae</taxon>
        <taxon>Linum</taxon>
    </lineage>
</organism>
<dbReference type="PANTHER" id="PTHR43243:SF15">
    <property type="entry name" value="CATIONIC AMINO ACID TRANSPORTER 4, VACUOLAR"/>
    <property type="match status" value="1"/>
</dbReference>
<keyword evidence="4 6" id="KW-1133">Transmembrane helix</keyword>
<evidence type="ECO:0000256" key="4">
    <source>
        <dbReference type="ARBA" id="ARBA00022989"/>
    </source>
</evidence>
<evidence type="ECO:0000256" key="3">
    <source>
        <dbReference type="ARBA" id="ARBA00022692"/>
    </source>
</evidence>
<keyword evidence="9" id="KW-1185">Reference proteome</keyword>
<sequence length="100" mass="10968">MCSSAGSLCDYTFVLGNQREFIGTNCRHDNKHLRDDLYHNSWPGYDLASGYLPSGFNGMLAGSGIVFFSFIGFDVVASTAEEVKNPKRDLPIAQDVHGYG</sequence>
<comment type="similarity">
    <text evidence="2">Belongs to the amino acid-polyamine-organocation (APC) superfamily. Cationic amino acid transporter (CAT) (TC 2.A.3.3) family.</text>
</comment>
<dbReference type="EMBL" id="OZ034817">
    <property type="protein sequence ID" value="CAL1382449.1"/>
    <property type="molecule type" value="Genomic_DNA"/>
</dbReference>
<feature type="transmembrane region" description="Helical" evidence="6">
    <location>
        <begin position="59"/>
        <end position="80"/>
    </location>
</feature>
<reference evidence="8 9" key="1">
    <citation type="submission" date="2024-04" db="EMBL/GenBank/DDBJ databases">
        <authorList>
            <person name="Fracassetti M."/>
        </authorList>
    </citation>
    <scope>NUCLEOTIDE SEQUENCE [LARGE SCALE GENOMIC DNA]</scope>
</reference>
<comment type="subcellular location">
    <subcellularLocation>
        <location evidence="1">Membrane</location>
        <topology evidence="1">Multi-pass membrane protein</topology>
    </subcellularLocation>
</comment>
<dbReference type="Proteomes" id="UP001497516">
    <property type="component" value="Chromosome 4"/>
</dbReference>
<protein>
    <recommendedName>
        <fullName evidence="7">Amino acid permease/ SLC12A domain-containing protein</fullName>
    </recommendedName>
</protein>
<name>A0AAV2E9F0_9ROSI</name>
<proteinExistence type="inferred from homology"/>
<dbReference type="GO" id="GO:0016020">
    <property type="term" value="C:membrane"/>
    <property type="evidence" value="ECO:0007669"/>
    <property type="project" value="UniProtKB-SubCell"/>
</dbReference>
<dbReference type="Gene3D" id="1.20.1740.10">
    <property type="entry name" value="Amino acid/polyamine transporter I"/>
    <property type="match status" value="1"/>
</dbReference>
<dbReference type="InterPro" id="IPR004841">
    <property type="entry name" value="AA-permease/SLC12A_dom"/>
</dbReference>
<evidence type="ECO:0000259" key="7">
    <source>
        <dbReference type="Pfam" id="PF00324"/>
    </source>
</evidence>
<dbReference type="GO" id="GO:0015171">
    <property type="term" value="F:amino acid transmembrane transporter activity"/>
    <property type="evidence" value="ECO:0007669"/>
    <property type="project" value="TreeGrafter"/>
</dbReference>
<evidence type="ECO:0000256" key="1">
    <source>
        <dbReference type="ARBA" id="ARBA00004141"/>
    </source>
</evidence>
<keyword evidence="5 6" id="KW-0472">Membrane</keyword>
<dbReference type="PANTHER" id="PTHR43243">
    <property type="entry name" value="INNER MEMBRANE TRANSPORTER YGJI-RELATED"/>
    <property type="match status" value="1"/>
</dbReference>
<evidence type="ECO:0000256" key="5">
    <source>
        <dbReference type="ARBA" id="ARBA00023136"/>
    </source>
</evidence>
<dbReference type="AlphaFoldDB" id="A0AAV2E9F0"/>
<evidence type="ECO:0000256" key="6">
    <source>
        <dbReference type="SAM" id="Phobius"/>
    </source>
</evidence>
<evidence type="ECO:0000313" key="9">
    <source>
        <dbReference type="Proteomes" id="UP001497516"/>
    </source>
</evidence>
<dbReference type="Pfam" id="PF00324">
    <property type="entry name" value="AA_permease"/>
    <property type="match status" value="1"/>
</dbReference>
<keyword evidence="3 6" id="KW-0812">Transmembrane</keyword>
<accession>A0AAV2E9F0</accession>
<evidence type="ECO:0000313" key="8">
    <source>
        <dbReference type="EMBL" id="CAL1382449.1"/>
    </source>
</evidence>